<dbReference type="FunCoup" id="K3WM17">
    <property type="interactions" value="99"/>
</dbReference>
<feature type="repeat" description="Solcar" evidence="10">
    <location>
        <begin position="143"/>
        <end position="225"/>
    </location>
</feature>
<keyword evidence="4 10" id="KW-0812">Transmembrane</keyword>
<dbReference type="GO" id="GO:0005743">
    <property type="term" value="C:mitochondrial inner membrane"/>
    <property type="evidence" value="ECO:0007669"/>
    <property type="project" value="UniProtKB-SubCell"/>
</dbReference>
<reference evidence="13" key="1">
    <citation type="journal article" date="2010" name="Genome Biol.">
        <title>Genome sequence of the necrotrophic plant pathogen Pythium ultimum reveals original pathogenicity mechanisms and effector repertoire.</title>
        <authorList>
            <person name="Levesque C.A."/>
            <person name="Brouwer H."/>
            <person name="Cano L."/>
            <person name="Hamilton J.P."/>
            <person name="Holt C."/>
            <person name="Huitema E."/>
            <person name="Raffaele S."/>
            <person name="Robideau G.P."/>
            <person name="Thines M."/>
            <person name="Win J."/>
            <person name="Zerillo M.M."/>
            <person name="Beakes G.W."/>
            <person name="Boore J.L."/>
            <person name="Busam D."/>
            <person name="Dumas B."/>
            <person name="Ferriera S."/>
            <person name="Fuerstenberg S.I."/>
            <person name="Gachon C.M."/>
            <person name="Gaulin E."/>
            <person name="Govers F."/>
            <person name="Grenville-Briggs L."/>
            <person name="Horner N."/>
            <person name="Hostetler J."/>
            <person name="Jiang R.H."/>
            <person name="Johnson J."/>
            <person name="Krajaejun T."/>
            <person name="Lin H."/>
            <person name="Meijer H.J."/>
            <person name="Moore B."/>
            <person name="Morris P."/>
            <person name="Phuntmart V."/>
            <person name="Puiu D."/>
            <person name="Shetty J."/>
            <person name="Stajich J.E."/>
            <person name="Tripathy S."/>
            <person name="Wawra S."/>
            <person name="van West P."/>
            <person name="Whitty B.R."/>
            <person name="Coutinho P.M."/>
            <person name="Henrissat B."/>
            <person name="Martin F."/>
            <person name="Thomas P.D."/>
            <person name="Tyler B.M."/>
            <person name="De Vries R.P."/>
            <person name="Kamoun S."/>
            <person name="Yandell M."/>
            <person name="Tisserat N."/>
            <person name="Buell C.R."/>
        </authorList>
    </citation>
    <scope>NUCLEOTIDE SEQUENCE</scope>
    <source>
        <strain evidence="13">DAOM:BR144</strain>
    </source>
</reference>
<evidence type="ECO:0000256" key="11">
    <source>
        <dbReference type="RuleBase" id="RU000488"/>
    </source>
</evidence>
<dbReference type="InterPro" id="IPR045315">
    <property type="entry name" value="Mtm1-like"/>
</dbReference>
<dbReference type="VEuPathDB" id="FungiDB:PYU1_G005997"/>
<evidence type="ECO:0008006" key="14">
    <source>
        <dbReference type="Google" id="ProtNLM"/>
    </source>
</evidence>
<evidence type="ECO:0000256" key="5">
    <source>
        <dbReference type="ARBA" id="ARBA00022737"/>
    </source>
</evidence>
<dbReference type="STRING" id="431595.K3WM17"/>
<feature type="repeat" description="Solcar" evidence="10">
    <location>
        <begin position="242"/>
        <end position="335"/>
    </location>
</feature>
<comment type="similarity">
    <text evidence="2 11">Belongs to the mitochondrial carrier (TC 2.A.29) family.</text>
</comment>
<proteinExistence type="inferred from homology"/>
<keyword evidence="6" id="KW-0999">Mitochondrion inner membrane</keyword>
<dbReference type="PROSITE" id="PS50920">
    <property type="entry name" value="SOLCAR"/>
    <property type="match status" value="3"/>
</dbReference>
<keyword evidence="9 10" id="KW-0472">Membrane</keyword>
<dbReference type="EnsemblProtists" id="PYU1_T006009">
    <property type="protein sequence ID" value="PYU1_T006009"/>
    <property type="gene ID" value="PYU1_G005997"/>
</dbReference>
<dbReference type="Proteomes" id="UP000019132">
    <property type="component" value="Unassembled WGS sequence"/>
</dbReference>
<dbReference type="PANTHER" id="PTHR45760">
    <property type="entry name" value="FI19922P1-RELATED"/>
    <property type="match status" value="1"/>
</dbReference>
<protein>
    <recommendedName>
        <fullName evidence="14">Mitochondrial carrier protein</fullName>
    </recommendedName>
</protein>
<keyword evidence="5" id="KW-0677">Repeat</keyword>
<evidence type="ECO:0000313" key="13">
    <source>
        <dbReference type="Proteomes" id="UP000019132"/>
    </source>
</evidence>
<keyword evidence="13" id="KW-1185">Reference proteome</keyword>
<evidence type="ECO:0000256" key="2">
    <source>
        <dbReference type="ARBA" id="ARBA00006375"/>
    </source>
</evidence>
<evidence type="ECO:0000256" key="10">
    <source>
        <dbReference type="PROSITE-ProRule" id="PRU00282"/>
    </source>
</evidence>
<dbReference type="InParanoid" id="K3WM17"/>
<evidence type="ECO:0000256" key="4">
    <source>
        <dbReference type="ARBA" id="ARBA00022692"/>
    </source>
</evidence>
<evidence type="ECO:0000256" key="6">
    <source>
        <dbReference type="ARBA" id="ARBA00022792"/>
    </source>
</evidence>
<dbReference type="Gene3D" id="1.50.40.10">
    <property type="entry name" value="Mitochondrial carrier domain"/>
    <property type="match status" value="2"/>
</dbReference>
<feature type="repeat" description="Solcar" evidence="10">
    <location>
        <begin position="3"/>
        <end position="134"/>
    </location>
</feature>
<dbReference type="InterPro" id="IPR023395">
    <property type="entry name" value="MCP_dom_sf"/>
</dbReference>
<dbReference type="InterPro" id="IPR002067">
    <property type="entry name" value="MCP"/>
</dbReference>
<evidence type="ECO:0000313" key="12">
    <source>
        <dbReference type="EnsemblProtists" id="PYU1_T006009"/>
    </source>
</evidence>
<keyword evidence="3 11" id="KW-0813">Transport</keyword>
<reference evidence="12" key="3">
    <citation type="submission" date="2015-02" db="UniProtKB">
        <authorList>
            <consortium name="EnsemblProtists"/>
        </authorList>
    </citation>
    <scope>IDENTIFICATION</scope>
    <source>
        <strain evidence="12">DAOM BR144</strain>
    </source>
</reference>
<dbReference type="AlphaFoldDB" id="K3WM17"/>
<sequence length="344" mass="37032">MTDDTLKRSLAASVGAVLTSLVVTPLEVVKTRLQVQVPNVAKVSHAARTCPYYNFSNGLMDTMLPKESLLKKCKCSPEQLVTSSPRPNSVLYTMARIVRLEGPFALYAGLPPTLLFAVPSTAMYFTSYEMLMMQGKDAFPNVNPGVMAMASGSLARAGAATVFSPLELIRVQMQSGETTHSFTTHFRQVAKGGMRQLYRGLGATLARDIPFSALYWFGIETSKAYLSSNGGVFDKCENSQWRQVTIAFVAGVLAGTFATVATHPFDVVKTRKQFSIYSPTATDGAGASLSSRAMLAQVWRQEGLAGFSAGLVPRAVKVAPACAIMISTYEAAKIAFEKNSNSTT</sequence>
<dbReference type="eggNOG" id="KOG0761">
    <property type="taxonomic scope" value="Eukaryota"/>
</dbReference>
<evidence type="ECO:0000256" key="8">
    <source>
        <dbReference type="ARBA" id="ARBA00023128"/>
    </source>
</evidence>
<accession>K3WM17</accession>
<evidence type="ECO:0000256" key="1">
    <source>
        <dbReference type="ARBA" id="ARBA00004448"/>
    </source>
</evidence>
<dbReference type="HOGENOM" id="CLU_015166_0_0_1"/>
<evidence type="ECO:0000256" key="3">
    <source>
        <dbReference type="ARBA" id="ARBA00022448"/>
    </source>
</evidence>
<organism evidence="12 13">
    <name type="scientific">Globisporangium ultimum (strain ATCC 200006 / CBS 805.95 / DAOM BR144)</name>
    <name type="common">Pythium ultimum</name>
    <dbReference type="NCBI Taxonomy" id="431595"/>
    <lineage>
        <taxon>Eukaryota</taxon>
        <taxon>Sar</taxon>
        <taxon>Stramenopiles</taxon>
        <taxon>Oomycota</taxon>
        <taxon>Peronosporomycetes</taxon>
        <taxon>Pythiales</taxon>
        <taxon>Pythiaceae</taxon>
        <taxon>Globisporangium</taxon>
    </lineage>
</organism>
<comment type="subcellular location">
    <subcellularLocation>
        <location evidence="1">Mitochondrion inner membrane</location>
        <topology evidence="1">Multi-pass membrane protein</topology>
    </subcellularLocation>
</comment>
<dbReference type="PRINTS" id="PR00926">
    <property type="entry name" value="MITOCARRIER"/>
</dbReference>
<dbReference type="Pfam" id="PF00153">
    <property type="entry name" value="Mito_carr"/>
    <property type="match status" value="4"/>
</dbReference>
<dbReference type="PANTHER" id="PTHR45760:SF2">
    <property type="entry name" value="FI19922P1-RELATED"/>
    <property type="match status" value="1"/>
</dbReference>
<evidence type="ECO:0000256" key="7">
    <source>
        <dbReference type="ARBA" id="ARBA00022989"/>
    </source>
</evidence>
<evidence type="ECO:0000256" key="9">
    <source>
        <dbReference type="ARBA" id="ARBA00023136"/>
    </source>
</evidence>
<dbReference type="SUPFAM" id="SSF103506">
    <property type="entry name" value="Mitochondrial carrier"/>
    <property type="match status" value="1"/>
</dbReference>
<dbReference type="GO" id="GO:1990542">
    <property type="term" value="P:mitochondrial transmembrane transport"/>
    <property type="evidence" value="ECO:0007669"/>
    <property type="project" value="InterPro"/>
</dbReference>
<dbReference type="InterPro" id="IPR018108">
    <property type="entry name" value="MCP_transmembrane"/>
</dbReference>
<name>K3WM17_GLOUD</name>
<keyword evidence="7" id="KW-1133">Transmembrane helix</keyword>
<dbReference type="OMA" id="YWWGYES"/>
<dbReference type="EMBL" id="GL376625">
    <property type="status" value="NOT_ANNOTATED_CDS"/>
    <property type="molecule type" value="Genomic_DNA"/>
</dbReference>
<reference evidence="13" key="2">
    <citation type="submission" date="2010-04" db="EMBL/GenBank/DDBJ databases">
        <authorList>
            <person name="Buell R."/>
            <person name="Hamilton J."/>
            <person name="Hostetler J."/>
        </authorList>
    </citation>
    <scope>NUCLEOTIDE SEQUENCE [LARGE SCALE GENOMIC DNA]</scope>
    <source>
        <strain evidence="13">DAOM:BR144</strain>
    </source>
</reference>
<keyword evidence="8" id="KW-0496">Mitochondrion</keyword>